<feature type="domain" description="Peptidase C14 caspase" evidence="5">
    <location>
        <begin position="12"/>
        <end position="392"/>
    </location>
</feature>
<keyword evidence="2" id="KW-0053">Apoptosis</keyword>
<dbReference type="AlphaFoldDB" id="A0A1J8RCF6"/>
<dbReference type="PANTHER" id="PTHR48104:SF30">
    <property type="entry name" value="METACASPASE-1"/>
    <property type="match status" value="1"/>
</dbReference>
<evidence type="ECO:0000313" key="7">
    <source>
        <dbReference type="Proteomes" id="UP000183567"/>
    </source>
</evidence>
<dbReference type="InterPro" id="IPR050452">
    <property type="entry name" value="Metacaspase"/>
</dbReference>
<feature type="region of interest" description="Disordered" evidence="4">
    <location>
        <begin position="394"/>
        <end position="423"/>
    </location>
</feature>
<comment type="similarity">
    <text evidence="1">Belongs to the peptidase C14B family.</text>
</comment>
<comment type="caution">
    <text evidence="6">The sequence shown here is derived from an EMBL/GenBank/DDBJ whole genome shotgun (WGS) entry which is preliminary data.</text>
</comment>
<evidence type="ECO:0000256" key="2">
    <source>
        <dbReference type="ARBA" id="ARBA00022703"/>
    </source>
</evidence>
<reference evidence="6 7" key="1">
    <citation type="submission" date="2016-03" db="EMBL/GenBank/DDBJ databases">
        <title>Comparative genomics of the ectomycorrhizal sister species Rhizopogon vinicolor and Rhizopogon vesiculosus (Basidiomycota: Boletales) reveals a divergence of the mating type B locus.</title>
        <authorList>
            <person name="Mujic A.B."/>
            <person name="Kuo A."/>
            <person name="Tritt A."/>
            <person name="Lipzen A."/>
            <person name="Chen C."/>
            <person name="Johnson J."/>
            <person name="Sharma A."/>
            <person name="Barry K."/>
            <person name="Grigoriev I.V."/>
            <person name="Spatafora J.W."/>
        </authorList>
    </citation>
    <scope>NUCLEOTIDE SEQUENCE [LARGE SCALE GENOMIC DNA]</scope>
    <source>
        <strain evidence="6 7">AM-OR11-056</strain>
    </source>
</reference>
<dbReference type="OrthoDB" id="3223806at2759"/>
<evidence type="ECO:0000256" key="4">
    <source>
        <dbReference type="SAM" id="MobiDB-lite"/>
    </source>
</evidence>
<dbReference type="PANTHER" id="PTHR48104">
    <property type="entry name" value="METACASPASE-4"/>
    <property type="match status" value="1"/>
</dbReference>
<keyword evidence="3" id="KW-0378">Hydrolase</keyword>
<dbReference type="GO" id="GO:0005737">
    <property type="term" value="C:cytoplasm"/>
    <property type="evidence" value="ECO:0007669"/>
    <property type="project" value="TreeGrafter"/>
</dbReference>
<gene>
    <name evidence="6" type="ORF">AZE42_04119</name>
</gene>
<dbReference type="Proteomes" id="UP000183567">
    <property type="component" value="Unassembled WGS sequence"/>
</dbReference>
<dbReference type="InterPro" id="IPR029030">
    <property type="entry name" value="Caspase-like_dom_sf"/>
</dbReference>
<protein>
    <recommendedName>
        <fullName evidence="5">Peptidase C14 caspase domain-containing protein</fullName>
    </recommendedName>
</protein>
<dbReference type="Gene3D" id="3.40.50.12660">
    <property type="match status" value="4"/>
</dbReference>
<evidence type="ECO:0000256" key="1">
    <source>
        <dbReference type="ARBA" id="ARBA00009005"/>
    </source>
</evidence>
<accession>A0A1J8RCF6</accession>
<keyword evidence="7" id="KW-1185">Reference proteome</keyword>
<dbReference type="GO" id="GO:0004197">
    <property type="term" value="F:cysteine-type endopeptidase activity"/>
    <property type="evidence" value="ECO:0007669"/>
    <property type="project" value="InterPro"/>
</dbReference>
<feature type="domain" description="Peptidase C14 caspase" evidence="5">
    <location>
        <begin position="469"/>
        <end position="794"/>
    </location>
</feature>
<evidence type="ECO:0000313" key="6">
    <source>
        <dbReference type="EMBL" id="OJA21580.1"/>
    </source>
</evidence>
<sequence length="870" mass="98427">MSSNQGIACRGRKKALLIGVRKVKGIDVPLPQTHHDAKELKQLLIGQFLSLHMKPLQQSDTLTPDQYDYAEDDIVILLDDDKLDKPLWANRHNISERIKWLVKDVGEHDRLVFYYSGHGSQTTCRHGTEVDGKDELIYGYDGHSIIDNVLERQLVEPVLKKKGCQLFALFDCCHSETILDLKHRNCCSLLPPPVKSLITSVHTRGVDVAQIPVPNKWLWFSSEYRIVLPVSITRHSKNVRFISPWSVIGLANRTLRHLRDRIARTLKDLLKSMPSSVCEPVQTMPVKPSVSVNTALPSQSNLLMSPYRDVTSPTSILPIARCNSACIMTEEEENQGHVLCLSACRDSESAHDDNETGETLTKFFMSSIKENSSISYRGLLGNVRSHVTNLQARREAKMQGRSYSGESNISPVRRKCSTQKPRQSPIRLYDHSYPDWAKFLKRDCATSLSLPLESFPAIDMANSINTGNKKALLIAVQSVKGEDFSPLRHAHEDAQSLRSLLIGKFDYPEANVVLMMHDNKLPKHLWPARKNILAQITKMVAGASANDQFFFYYSGHGSQITCEHHTETDGKDEVIYAYTGHQIIDNELKKRLVKPLPPGSKLFALFDSCHSDTILDLDHHKCNKLHSGGTGTGTRRKSLTNFFFPDRVSRPKTLPTGQQPPPRGRTGNPSLTLNSVLIRPHSPTSWLPRMFVDSPPSALRRVLSPDSWTDKCTGNCPKPEKQQEAHVVSLSACRDNENAYDDNETGGTMTKFFIECVSQDPKPSLLTLLKHIKDCVDKVNEKRHVDQANERPQLQLKVIERRSTDLVDRMKESRKKQIFRRNTEVVLHDLDEYMSSMKNRSLPKARNNWQNPGYASHRPLDMDQLVDAIF</sequence>
<evidence type="ECO:0000256" key="3">
    <source>
        <dbReference type="ARBA" id="ARBA00022807"/>
    </source>
</evidence>
<proteinExistence type="inferred from homology"/>
<feature type="compositionally biased region" description="Polar residues" evidence="4">
    <location>
        <begin position="401"/>
        <end position="410"/>
    </location>
</feature>
<evidence type="ECO:0000259" key="5">
    <source>
        <dbReference type="Pfam" id="PF00656"/>
    </source>
</evidence>
<organism evidence="6 7">
    <name type="scientific">Rhizopogon vesiculosus</name>
    <dbReference type="NCBI Taxonomy" id="180088"/>
    <lineage>
        <taxon>Eukaryota</taxon>
        <taxon>Fungi</taxon>
        <taxon>Dikarya</taxon>
        <taxon>Basidiomycota</taxon>
        <taxon>Agaricomycotina</taxon>
        <taxon>Agaricomycetes</taxon>
        <taxon>Agaricomycetidae</taxon>
        <taxon>Boletales</taxon>
        <taxon>Suillineae</taxon>
        <taxon>Rhizopogonaceae</taxon>
        <taxon>Rhizopogon</taxon>
    </lineage>
</organism>
<dbReference type="GO" id="GO:0006508">
    <property type="term" value="P:proteolysis"/>
    <property type="evidence" value="ECO:0007669"/>
    <property type="project" value="InterPro"/>
</dbReference>
<dbReference type="Pfam" id="PF00656">
    <property type="entry name" value="Peptidase_C14"/>
    <property type="match status" value="2"/>
</dbReference>
<dbReference type="SUPFAM" id="SSF52129">
    <property type="entry name" value="Caspase-like"/>
    <property type="match status" value="1"/>
</dbReference>
<feature type="region of interest" description="Disordered" evidence="4">
    <location>
        <begin position="647"/>
        <end position="670"/>
    </location>
</feature>
<dbReference type="InterPro" id="IPR011600">
    <property type="entry name" value="Pept_C14_caspase"/>
</dbReference>
<name>A0A1J8RCF6_9AGAM</name>
<dbReference type="GO" id="GO:0006915">
    <property type="term" value="P:apoptotic process"/>
    <property type="evidence" value="ECO:0007669"/>
    <property type="project" value="UniProtKB-KW"/>
</dbReference>
<dbReference type="EMBL" id="LVVM01000083">
    <property type="protein sequence ID" value="OJA21580.1"/>
    <property type="molecule type" value="Genomic_DNA"/>
</dbReference>
<keyword evidence="3" id="KW-0645">Protease</keyword>
<keyword evidence="3" id="KW-0788">Thiol protease</keyword>